<feature type="compositionally biased region" description="Polar residues" evidence="1">
    <location>
        <begin position="322"/>
        <end position="339"/>
    </location>
</feature>
<accession>A0A9W7W2F9</accession>
<proteinExistence type="predicted"/>
<evidence type="ECO:0000313" key="3">
    <source>
        <dbReference type="Proteomes" id="UP001138500"/>
    </source>
</evidence>
<reference evidence="2 3" key="1">
    <citation type="journal article" date="2018" name="IMA Fungus">
        <title>IMA Genome-F 10: Nine draft genome sequences of Claviceps purpurea s.lat., including C. arundinis, C. humidiphila, and C. cf. spartinae, pseudomolecules for the pitch canker pathogen Fusarium circinatum, draft genome of Davidsoniella eucalypti, Grosmannia galeiformis, Quambalaria eucalypti, and Teratosphaeria destructans.</title>
        <authorList>
            <person name="Wingfield B.D."/>
            <person name="Liu M."/>
            <person name="Nguyen H.D."/>
            <person name="Lane F.A."/>
            <person name="Morgan S.W."/>
            <person name="De Vos L."/>
            <person name="Wilken P.M."/>
            <person name="Duong T.A."/>
            <person name="Aylward J."/>
            <person name="Coetzee M.P."/>
            <person name="Dadej K."/>
            <person name="De Beer Z.W."/>
            <person name="Findlay W."/>
            <person name="Havenga M."/>
            <person name="Kolarik M."/>
            <person name="Menzies J.G."/>
            <person name="Naidoo K."/>
            <person name="Pochopski O."/>
            <person name="Shoukouhi P."/>
            <person name="Santana Q.C."/>
            <person name="Seifert K.A."/>
            <person name="Soal N."/>
            <person name="Steenkamp E.T."/>
            <person name="Tatham C.T."/>
            <person name="van der Nest M.A."/>
            <person name="Wingfield M.J."/>
        </authorList>
    </citation>
    <scope>NUCLEOTIDE SEQUENCE [LARGE SCALE GENOMIC DNA]</scope>
    <source>
        <strain evidence="2">CMW44962</strain>
    </source>
</reference>
<gene>
    <name evidence="2" type="ORF">Tdes44962_MAKER02746</name>
</gene>
<comment type="caution">
    <text evidence="2">The sequence shown here is derived from an EMBL/GenBank/DDBJ whole genome shotgun (WGS) entry which is preliminary data.</text>
</comment>
<sequence>MIMTDTAQAVGQTATIIRTMPIDIELGQHRLKASSYALLGRCCFFRDAEGNVILEHKLHEVARKCFPYSKHRAYEKPLTITFLTEQDLIVRYAGSTITRGSPVYQFRQEQDYRSFQGDLRAKQLLHEFHVDSIFTVKTRSGRDAVNECIKLWQTQSGSRDTTISFPALRHGAMKDFELPLKWFNSPRPVKDSNIAHMELARDQVAVAKQSSSGGSSIFSKSKSKHSSRTAQNSASAATPVSVNTVSAQSVFAPQQFIDEVGFLDIKFASGDEFQTFMKAFEHAAAESGGRRDSISANRPSLGAGDQAGEVGSSSMSINTSSTACTGVTSWTGSSISSAQLPHRSREPSMTEEIEEGHFTSPPCGGRQDNVERLEQNQIPPRQQEAKRIPPALNLPPTTATGLVPRDAVIRDDEYSCSPILDGNMTRAIAPIAGAPRSGRGSPKGVTPSGLLG</sequence>
<feature type="compositionally biased region" description="Low complexity" evidence="1">
    <location>
        <begin position="211"/>
        <end position="220"/>
    </location>
</feature>
<organism evidence="2 3">
    <name type="scientific">Teratosphaeria destructans</name>
    <dbReference type="NCBI Taxonomy" id="418781"/>
    <lineage>
        <taxon>Eukaryota</taxon>
        <taxon>Fungi</taxon>
        <taxon>Dikarya</taxon>
        <taxon>Ascomycota</taxon>
        <taxon>Pezizomycotina</taxon>
        <taxon>Dothideomycetes</taxon>
        <taxon>Dothideomycetidae</taxon>
        <taxon>Mycosphaerellales</taxon>
        <taxon>Teratosphaeriaceae</taxon>
        <taxon>Teratosphaeria</taxon>
    </lineage>
</organism>
<dbReference type="AlphaFoldDB" id="A0A9W7W2F9"/>
<protein>
    <submittedName>
        <fullName evidence="2">Uncharacterized protein</fullName>
    </submittedName>
</protein>
<dbReference type="EMBL" id="RIBY02001856">
    <property type="protein sequence ID" value="KAH9827812.1"/>
    <property type="molecule type" value="Genomic_DNA"/>
</dbReference>
<feature type="region of interest" description="Disordered" evidence="1">
    <location>
        <begin position="432"/>
        <end position="452"/>
    </location>
</feature>
<feature type="compositionally biased region" description="Low complexity" evidence="1">
    <location>
        <begin position="389"/>
        <end position="399"/>
    </location>
</feature>
<feature type="compositionally biased region" description="Low complexity" evidence="1">
    <location>
        <begin position="312"/>
        <end position="321"/>
    </location>
</feature>
<dbReference type="OrthoDB" id="10651836at2759"/>
<dbReference type="Proteomes" id="UP001138500">
    <property type="component" value="Unassembled WGS sequence"/>
</dbReference>
<reference evidence="2 3" key="2">
    <citation type="journal article" date="2021" name="Curr. Genet.">
        <title>Genetic response to nitrogen starvation in the aggressive Eucalyptus foliar pathogen Teratosphaeria destructans.</title>
        <authorList>
            <person name="Havenga M."/>
            <person name="Wingfield B.D."/>
            <person name="Wingfield M.J."/>
            <person name="Dreyer L.L."/>
            <person name="Roets F."/>
            <person name="Aylward J."/>
        </authorList>
    </citation>
    <scope>NUCLEOTIDE SEQUENCE [LARGE SCALE GENOMIC DNA]</scope>
    <source>
        <strain evidence="2">CMW44962</strain>
    </source>
</reference>
<evidence type="ECO:0000313" key="2">
    <source>
        <dbReference type="EMBL" id="KAH9827812.1"/>
    </source>
</evidence>
<name>A0A9W7W2F9_9PEZI</name>
<evidence type="ECO:0000256" key="1">
    <source>
        <dbReference type="SAM" id="MobiDB-lite"/>
    </source>
</evidence>
<feature type="compositionally biased region" description="Polar residues" evidence="1">
    <location>
        <begin position="228"/>
        <end position="239"/>
    </location>
</feature>
<feature type="region of interest" description="Disordered" evidence="1">
    <location>
        <begin position="211"/>
        <end position="239"/>
    </location>
</feature>
<keyword evidence="3" id="KW-1185">Reference proteome</keyword>
<feature type="region of interest" description="Disordered" evidence="1">
    <location>
        <begin position="285"/>
        <end position="399"/>
    </location>
</feature>